<reference evidence="12 13" key="1">
    <citation type="journal article" date="2016" name="Front. Microbiol.">
        <title>Genome and transcriptome sequences reveal the specific parasitism of the nematophagous Purpureocillium lilacinum 36-1.</title>
        <authorList>
            <person name="Xie J."/>
            <person name="Li S."/>
            <person name="Mo C."/>
            <person name="Xiao X."/>
            <person name="Peng D."/>
            <person name="Wang G."/>
            <person name="Xiao Y."/>
        </authorList>
    </citation>
    <scope>NUCLEOTIDE SEQUENCE [LARGE SCALE GENOMIC DNA]</scope>
    <source>
        <strain evidence="12 13">36-1</strain>
    </source>
</reference>
<evidence type="ECO:0000313" key="13">
    <source>
        <dbReference type="Proteomes" id="UP000245956"/>
    </source>
</evidence>
<evidence type="ECO:0000256" key="11">
    <source>
        <dbReference type="SAM" id="Phobius"/>
    </source>
</evidence>
<dbReference type="FunFam" id="1.50.10.20:FF:000006">
    <property type="entry name" value="Mannan endo-1,6-alpha-mannosidase"/>
    <property type="match status" value="1"/>
</dbReference>
<evidence type="ECO:0000256" key="5">
    <source>
        <dbReference type="ARBA" id="ARBA00022729"/>
    </source>
</evidence>
<dbReference type="GO" id="GO:0009272">
    <property type="term" value="P:fungal-type cell wall biogenesis"/>
    <property type="evidence" value="ECO:0007669"/>
    <property type="project" value="TreeGrafter"/>
</dbReference>
<dbReference type="InterPro" id="IPR014480">
    <property type="entry name" value="Mannan-1_6-alpha_mannosidase"/>
</dbReference>
<evidence type="ECO:0000256" key="3">
    <source>
        <dbReference type="ARBA" id="ARBA00009699"/>
    </source>
</evidence>
<comment type="subcellular location">
    <subcellularLocation>
        <location evidence="2">Endomembrane system</location>
    </subcellularLocation>
</comment>
<dbReference type="EC" id="3.2.1.101" evidence="4"/>
<dbReference type="PANTHER" id="PTHR12145:SF36">
    <property type="entry name" value="MANNAN ENDO-1,6-ALPHA-MANNOSIDASE DCW1"/>
    <property type="match status" value="1"/>
</dbReference>
<dbReference type="Gene3D" id="1.50.10.20">
    <property type="match status" value="1"/>
</dbReference>
<dbReference type="EMBL" id="LCWV01000016">
    <property type="protein sequence ID" value="PWI67973.1"/>
    <property type="molecule type" value="Genomic_DNA"/>
</dbReference>
<keyword evidence="5" id="KW-0732">Signal</keyword>
<dbReference type="GO" id="GO:0012505">
    <property type="term" value="C:endomembrane system"/>
    <property type="evidence" value="ECO:0007669"/>
    <property type="project" value="UniProtKB-SubCell"/>
</dbReference>
<gene>
    <name evidence="12" type="ORF">PCL_02374</name>
</gene>
<feature type="compositionally biased region" description="Polar residues" evidence="10">
    <location>
        <begin position="1223"/>
        <end position="1235"/>
    </location>
</feature>
<evidence type="ECO:0000256" key="10">
    <source>
        <dbReference type="SAM" id="MobiDB-lite"/>
    </source>
</evidence>
<dbReference type="InterPro" id="IPR005198">
    <property type="entry name" value="Glyco_hydro_76"/>
</dbReference>
<protein>
    <recommendedName>
        <fullName evidence="4">mannan endo-1,6-alpha-mannosidase</fullName>
        <ecNumber evidence="4">3.2.1.101</ecNumber>
    </recommendedName>
</protein>
<keyword evidence="6" id="KW-0378">Hydrolase</keyword>
<evidence type="ECO:0000256" key="4">
    <source>
        <dbReference type="ARBA" id="ARBA00012350"/>
    </source>
</evidence>
<dbReference type="GO" id="GO:0008496">
    <property type="term" value="F:mannan endo-1,6-alpha-mannosidase activity"/>
    <property type="evidence" value="ECO:0007669"/>
    <property type="project" value="UniProtKB-EC"/>
</dbReference>
<sequence>MRRCGDGDGEFALQSTGRRGTEVANPVRWLARRSAARADDSTLAAEATELKPPATPSGSLSAARGDAATGLFPWQTSIRMNGYRTVWLAEAVAGQRPGAFRGSPNATLSITSNGSGADDIDSYSLCHGIHWSLQPSGHFRRVHLGLVEAAHGRTRQKSLLSPTDDIPATRPALRAVNQLPGALVRTEEWTCAWALSPELFTAPGHLGRYATTPFARATRPARPFSATLIISLNVLAYLCKWTDKEGKLWLSTNNAPHPCHVDGPLFPRSLGLTLCRKRSPPGVIIDQPGGLIRLYEAGSPLTTPPANHRAMPPATRRVEGTAVAGLALVFRPPSTDAVLAPGLGTAPDPKVSRLSDGCPPEKKNTYVHWLALPAPGFAGQTPTDDSGARLRIRRWGLPAPYAGPYVRAAHCVTLTLITTLAKSACSATSIARSFRQTDARSRWLLHALPRPGTSSSLSLSDLSVRVCVSPATPRPHSAEVPSWSRTLWNHGPSSTPDAPALDDDASWLQSTRPRPAVSHKNLPIPSRPVLSYPIPGQPCTALPVLTSLLLAAPAHLTSPSPRAEPCSTSIFASFLDCCAIRTIILVQASESFDGSWPSSTHPRACIQRAPSRTSALNMVRVPRWPAWRRAAAASLLFTTSPLVAAYDLDPNSTESVTTIAKQMADDMLSWYNGDKPGGTPGLLPDPYYCTHLILMLVLDVFSDQFFAGWEAGAMMGALIDYWYYTKDDSYNNLITQALLFQVGDTNDYMPRNQTLTEGNDDQGFWGLSVMSAAEYNFPNPPADKPQWLGLAQAVFNTQAARWDTEHCNGGLRWQIFSWNNGYDYKNSISQACFFALGARLALYTGNQSYADWAVKTWDWMVGVDFIDKYWRVLDGAHTGPNCTDIVPYQFSYNAGGFILGAAAMYNYTEDSMWKDRLDNLVEGAKVFFTGPNKDIMTEVACESVNRCNLDQQSFKAYLSRWLAAITKWAPHTYDVVIPYLRASAVAAAKQCTGGKNGRLCGLKWTTDEFDGNTGVGQQMAAMEVTLSCIIKDRGAPVTHDRGGTSKGDPGSGGDDVGRNSPKGPNFKPITAGDTAGAAILTVVVLLAMMAGMFWIFLDETSDQTPMQQVRGFHDLTTAQIAALAAGGGGAAAFWKRRGEDFDEKTGAAVGSISERSSRSSAENNMMIEAAPIRIGEVRNQGTGNPRRLSNMPLGWPGNPSLRSSSTFEPGYARPVSMGELEGSTPSNGTGSSESIPKQPRATVRRR</sequence>
<evidence type="ECO:0000256" key="9">
    <source>
        <dbReference type="ARBA" id="ARBA00023295"/>
    </source>
</evidence>
<keyword evidence="11" id="KW-1133">Transmembrane helix</keyword>
<comment type="catalytic activity">
    <reaction evidence="1">
        <text>Random hydrolysis of (1-&gt;6)-alpha-D-mannosidic linkages in unbranched (1-&gt;6)-mannans.</text>
        <dbReference type="EC" id="3.2.1.101"/>
    </reaction>
</comment>
<comment type="caution">
    <text evidence="12">The sequence shown here is derived from an EMBL/GenBank/DDBJ whole genome shotgun (WGS) entry which is preliminary data.</text>
</comment>
<keyword evidence="7 11" id="KW-0472">Membrane</keyword>
<evidence type="ECO:0000313" key="12">
    <source>
        <dbReference type="EMBL" id="PWI67973.1"/>
    </source>
</evidence>
<name>A0A2U3E0E9_PURLI</name>
<organism evidence="12 13">
    <name type="scientific">Purpureocillium lilacinum</name>
    <name type="common">Paecilomyces lilacinus</name>
    <dbReference type="NCBI Taxonomy" id="33203"/>
    <lineage>
        <taxon>Eukaryota</taxon>
        <taxon>Fungi</taxon>
        <taxon>Dikarya</taxon>
        <taxon>Ascomycota</taxon>
        <taxon>Pezizomycotina</taxon>
        <taxon>Sordariomycetes</taxon>
        <taxon>Hypocreomycetidae</taxon>
        <taxon>Hypocreales</taxon>
        <taxon>Ophiocordycipitaceae</taxon>
        <taxon>Purpureocillium</taxon>
    </lineage>
</organism>
<evidence type="ECO:0000256" key="1">
    <source>
        <dbReference type="ARBA" id="ARBA00001452"/>
    </source>
</evidence>
<evidence type="ECO:0000256" key="6">
    <source>
        <dbReference type="ARBA" id="ARBA00022801"/>
    </source>
</evidence>
<keyword evidence="11" id="KW-0812">Transmembrane</keyword>
<feature type="region of interest" description="Disordered" evidence="10">
    <location>
        <begin position="1035"/>
        <end position="1069"/>
    </location>
</feature>
<comment type="similarity">
    <text evidence="3">Belongs to the glycosyl hydrolase 76 family.</text>
</comment>
<feature type="transmembrane region" description="Helical" evidence="11">
    <location>
        <begin position="1075"/>
        <end position="1097"/>
    </location>
</feature>
<dbReference type="GO" id="GO:0016052">
    <property type="term" value="P:carbohydrate catabolic process"/>
    <property type="evidence" value="ECO:0007669"/>
    <property type="project" value="InterPro"/>
</dbReference>
<dbReference type="SUPFAM" id="SSF48208">
    <property type="entry name" value="Six-hairpin glycosidases"/>
    <property type="match status" value="1"/>
</dbReference>
<evidence type="ECO:0000256" key="2">
    <source>
        <dbReference type="ARBA" id="ARBA00004308"/>
    </source>
</evidence>
<dbReference type="Proteomes" id="UP000245956">
    <property type="component" value="Unassembled WGS sequence"/>
</dbReference>
<keyword evidence="8" id="KW-0325">Glycoprotein</keyword>
<dbReference type="InterPro" id="IPR008928">
    <property type="entry name" value="6-hairpin_glycosidase_sf"/>
</dbReference>
<dbReference type="PANTHER" id="PTHR12145">
    <property type="entry name" value="MANNAN ENDO-1,6-ALPHA-MANNOSIDASE DCW1"/>
    <property type="match status" value="1"/>
</dbReference>
<evidence type="ECO:0000256" key="8">
    <source>
        <dbReference type="ARBA" id="ARBA00023180"/>
    </source>
</evidence>
<keyword evidence="9" id="KW-0326">Glycosidase</keyword>
<feature type="region of interest" description="Disordered" evidence="10">
    <location>
        <begin position="1176"/>
        <end position="1246"/>
    </location>
</feature>
<evidence type="ECO:0000256" key="7">
    <source>
        <dbReference type="ARBA" id="ARBA00023136"/>
    </source>
</evidence>
<proteinExistence type="inferred from homology"/>
<dbReference type="AlphaFoldDB" id="A0A2U3E0E9"/>
<dbReference type="Pfam" id="PF03663">
    <property type="entry name" value="Glyco_hydro_76"/>
    <property type="match status" value="1"/>
</dbReference>
<accession>A0A2U3E0E9</accession>